<dbReference type="AlphaFoldDB" id="A0A7S3CJE9"/>
<accession>A0A7S3CJE9</accession>
<sequence>MTQLNQSLEIVVVALAISRREVGASLDDHERLADLQLSLVGQVRRTELLTPLGQHLDPSVQGVIVLLLLKLLDQLGLRHFHAVLLVGEVLVNFAGVDAGGHDLDQLLRGLLAQVLLLLVVRLDRGRIHEAARVHPRRDLGLWDFGWGRLLLWLLAGDNYAVGVRGVVRHAVLIYLAGGLGVGLLVFESGVQLHLVQLGYFVQIGVELGGHLVEEDGARVGDLGEVPQPRLLLHLDLLAVLESLEFEREERLQPLPLLLAQLLFELAWLACLLGRVIGVALGNFVLNELDLLVAGHDLELLY</sequence>
<dbReference type="EMBL" id="HBIA01003496">
    <property type="protein sequence ID" value="CAE0230017.1"/>
    <property type="molecule type" value="Transcribed_RNA"/>
</dbReference>
<name>A0A7S3CJE9_9SPIT</name>
<reference evidence="1" key="1">
    <citation type="submission" date="2021-01" db="EMBL/GenBank/DDBJ databases">
        <authorList>
            <person name="Corre E."/>
            <person name="Pelletier E."/>
            <person name="Niang G."/>
            <person name="Scheremetjew M."/>
            <person name="Finn R."/>
            <person name="Kale V."/>
            <person name="Holt S."/>
            <person name="Cochrane G."/>
            <person name="Meng A."/>
            <person name="Brown T."/>
            <person name="Cohen L."/>
        </authorList>
    </citation>
    <scope>NUCLEOTIDE SEQUENCE</scope>
    <source>
        <strain evidence="1">Ras09</strain>
    </source>
</reference>
<organism evidence="1">
    <name type="scientific">Strombidium rassoulzadegani</name>
    <dbReference type="NCBI Taxonomy" id="1082188"/>
    <lineage>
        <taxon>Eukaryota</taxon>
        <taxon>Sar</taxon>
        <taxon>Alveolata</taxon>
        <taxon>Ciliophora</taxon>
        <taxon>Intramacronucleata</taxon>
        <taxon>Spirotrichea</taxon>
        <taxon>Oligotrichia</taxon>
        <taxon>Strombidiidae</taxon>
        <taxon>Strombidium</taxon>
    </lineage>
</organism>
<evidence type="ECO:0000313" key="1">
    <source>
        <dbReference type="EMBL" id="CAE0230017.1"/>
    </source>
</evidence>
<proteinExistence type="predicted"/>
<gene>
    <name evidence="1" type="ORF">SRAS04492_LOCUS1803</name>
</gene>
<protein>
    <submittedName>
        <fullName evidence="1">Uncharacterized protein</fullName>
    </submittedName>
</protein>